<accession>A0A8B8FJW6</accession>
<gene>
    <name evidence="10" type="primary">LOC112683703</name>
</gene>
<evidence type="ECO:0000256" key="3">
    <source>
        <dbReference type="ARBA" id="ARBA00022853"/>
    </source>
</evidence>
<protein>
    <recommendedName>
        <fullName evidence="7">Protein dpy-30 homolog</fullName>
    </recommendedName>
</protein>
<reference evidence="10" key="1">
    <citation type="submission" date="2025-08" db="UniProtKB">
        <authorList>
            <consortium name="RefSeq"/>
        </authorList>
    </citation>
    <scope>IDENTIFICATION</scope>
    <source>
        <tissue evidence="10">Whole body</tissue>
    </source>
</reference>
<dbReference type="PANTHER" id="PTHR23356">
    <property type="entry name" value="DPY30-RELATED"/>
    <property type="match status" value="1"/>
</dbReference>
<feature type="region of interest" description="Disordered" evidence="8">
    <location>
        <begin position="1"/>
        <end position="56"/>
    </location>
</feature>
<evidence type="ECO:0000256" key="1">
    <source>
        <dbReference type="ARBA" id="ARBA00004123"/>
    </source>
</evidence>
<feature type="compositionally biased region" description="Polar residues" evidence="8">
    <location>
        <begin position="24"/>
        <end position="39"/>
    </location>
</feature>
<dbReference type="GeneID" id="112683703"/>
<keyword evidence="6" id="KW-0539">Nucleus</keyword>
<evidence type="ECO:0000256" key="8">
    <source>
        <dbReference type="SAM" id="MobiDB-lite"/>
    </source>
</evidence>
<dbReference type="Gene3D" id="1.20.890.10">
    <property type="entry name" value="cAMP-dependent protein kinase regulatory subunit, dimerization-anchoring domain"/>
    <property type="match status" value="1"/>
</dbReference>
<evidence type="ECO:0000256" key="4">
    <source>
        <dbReference type="ARBA" id="ARBA00023015"/>
    </source>
</evidence>
<dbReference type="OrthoDB" id="417678at2759"/>
<comment type="similarity">
    <text evidence="2">Belongs to the dpy-30 family.</text>
</comment>
<feature type="compositionally biased region" description="Low complexity" evidence="8">
    <location>
        <begin position="11"/>
        <end position="20"/>
    </location>
</feature>
<keyword evidence="4" id="KW-0805">Transcription regulation</keyword>
<dbReference type="AlphaFoldDB" id="A0A8B8FJW6"/>
<sequence length="105" mass="11512">MSTSETTNGQVPTTPVAPTVDAPSESSVSESQKVTTSENNAKRLKKDSKHNAPMRQYLDQTVVPALLVGMKELVKERPPDPLGFLAAFLLKYKKEHVDKDSISET</sequence>
<dbReference type="InterPro" id="IPR049629">
    <property type="entry name" value="DPY30_SDC1_DD"/>
</dbReference>
<dbReference type="InterPro" id="IPR007858">
    <property type="entry name" value="Dpy-30_motif"/>
</dbReference>
<feature type="compositionally biased region" description="Polar residues" evidence="8">
    <location>
        <begin position="1"/>
        <end position="10"/>
    </location>
</feature>
<proteinExistence type="inferred from homology"/>
<evidence type="ECO:0000256" key="7">
    <source>
        <dbReference type="ARBA" id="ARBA00044172"/>
    </source>
</evidence>
<organism evidence="9 10">
    <name type="scientific">Sipha flava</name>
    <name type="common">yellow sugarcane aphid</name>
    <dbReference type="NCBI Taxonomy" id="143950"/>
    <lineage>
        <taxon>Eukaryota</taxon>
        <taxon>Metazoa</taxon>
        <taxon>Ecdysozoa</taxon>
        <taxon>Arthropoda</taxon>
        <taxon>Hexapoda</taxon>
        <taxon>Insecta</taxon>
        <taxon>Pterygota</taxon>
        <taxon>Neoptera</taxon>
        <taxon>Paraneoptera</taxon>
        <taxon>Hemiptera</taxon>
        <taxon>Sternorrhyncha</taxon>
        <taxon>Aphidomorpha</taxon>
        <taxon>Aphidoidea</taxon>
        <taxon>Aphididae</taxon>
        <taxon>Sipha</taxon>
    </lineage>
</organism>
<name>A0A8B8FJW6_9HEMI</name>
<dbReference type="PANTHER" id="PTHR23356:SF16">
    <property type="entry name" value="DPY30 DOMAIN CONTAINING 2"/>
    <property type="match status" value="1"/>
</dbReference>
<evidence type="ECO:0000256" key="6">
    <source>
        <dbReference type="ARBA" id="ARBA00023242"/>
    </source>
</evidence>
<dbReference type="CDD" id="cd22965">
    <property type="entry name" value="DD_DPY30_SDC1"/>
    <property type="match status" value="1"/>
</dbReference>
<dbReference type="Pfam" id="PF05186">
    <property type="entry name" value="Dpy-30"/>
    <property type="match status" value="1"/>
</dbReference>
<keyword evidence="9" id="KW-1185">Reference proteome</keyword>
<dbReference type="GO" id="GO:0006325">
    <property type="term" value="P:chromatin organization"/>
    <property type="evidence" value="ECO:0007669"/>
    <property type="project" value="UniProtKB-KW"/>
</dbReference>
<evidence type="ECO:0000256" key="5">
    <source>
        <dbReference type="ARBA" id="ARBA00023163"/>
    </source>
</evidence>
<comment type="subcellular location">
    <subcellularLocation>
        <location evidence="1">Nucleus</location>
    </subcellularLocation>
</comment>
<evidence type="ECO:0000256" key="2">
    <source>
        <dbReference type="ARBA" id="ARBA00010849"/>
    </source>
</evidence>
<keyword evidence="3" id="KW-0156">Chromatin regulator</keyword>
<dbReference type="Proteomes" id="UP000694846">
    <property type="component" value="Unplaced"/>
</dbReference>
<dbReference type="RefSeq" id="XP_025410635.1">
    <property type="nucleotide sequence ID" value="XM_025554850.1"/>
</dbReference>
<keyword evidence="5" id="KW-0804">Transcription</keyword>
<evidence type="ECO:0000313" key="9">
    <source>
        <dbReference type="Proteomes" id="UP000694846"/>
    </source>
</evidence>
<dbReference type="GO" id="GO:0048188">
    <property type="term" value="C:Set1C/COMPASS complex"/>
    <property type="evidence" value="ECO:0007669"/>
    <property type="project" value="InterPro"/>
</dbReference>
<dbReference type="InterPro" id="IPR037856">
    <property type="entry name" value="Sdc1/DPY30"/>
</dbReference>
<evidence type="ECO:0000313" key="10">
    <source>
        <dbReference type="RefSeq" id="XP_025410635.1"/>
    </source>
</evidence>